<sequence length="141" mass="15778">MLNSGDSEGLTSNFFFPFVPSLLAQSAATSSWTVLGIKRLLERRRVELEIGYSLVSFDYPEIVRIHCGFFVAHLKIRLASTSRIDKTSSVGIAGRSESIRIVQIILFQKNYYSEDSETAIGLGLPVISSIPRLFHRSRVII</sequence>
<reference evidence="3" key="1">
    <citation type="submission" date="2016-06" db="EMBL/GenBank/DDBJ databases">
        <title>Parallel loss of symbiosis genes in relatives of nitrogen-fixing non-legume Parasponia.</title>
        <authorList>
            <person name="Van Velzen R."/>
            <person name="Holmer R."/>
            <person name="Bu F."/>
            <person name="Rutten L."/>
            <person name="Van Zeijl A."/>
            <person name="Liu W."/>
            <person name="Santuari L."/>
            <person name="Cao Q."/>
            <person name="Sharma T."/>
            <person name="Shen D."/>
            <person name="Roswanjaya Y."/>
            <person name="Wardhani T."/>
            <person name="Kalhor M.S."/>
            <person name="Jansen J."/>
            <person name="Van den Hoogen J."/>
            <person name="Gungor B."/>
            <person name="Hartog M."/>
            <person name="Hontelez J."/>
            <person name="Verver J."/>
            <person name="Yang W.-C."/>
            <person name="Schijlen E."/>
            <person name="Repin R."/>
            <person name="Schilthuizen M."/>
            <person name="Schranz E."/>
            <person name="Heidstra R."/>
            <person name="Miyata K."/>
            <person name="Fedorova E."/>
            <person name="Kohlen W."/>
            <person name="Bisseling T."/>
            <person name="Smit S."/>
            <person name="Geurts R."/>
        </authorList>
    </citation>
    <scope>NUCLEOTIDE SEQUENCE [LARGE SCALE GENOMIC DNA]</scope>
    <source>
        <strain evidence="3">cv. WU1-14</strain>
    </source>
</reference>
<keyword evidence="1" id="KW-0472">Membrane</keyword>
<name>A0A2P5D7U7_PARAD</name>
<keyword evidence="3" id="KW-1185">Reference proteome</keyword>
<comment type="caution">
    <text evidence="2">The sequence shown here is derived from an EMBL/GenBank/DDBJ whole genome shotgun (WGS) entry which is preliminary data.</text>
</comment>
<dbReference type="Proteomes" id="UP000237105">
    <property type="component" value="Unassembled WGS sequence"/>
</dbReference>
<dbReference type="EMBL" id="JXTB01000056">
    <property type="protein sequence ID" value="PON69370.1"/>
    <property type="molecule type" value="Genomic_DNA"/>
</dbReference>
<evidence type="ECO:0000313" key="3">
    <source>
        <dbReference type="Proteomes" id="UP000237105"/>
    </source>
</evidence>
<evidence type="ECO:0000256" key="1">
    <source>
        <dbReference type="SAM" id="Phobius"/>
    </source>
</evidence>
<dbReference type="AlphaFoldDB" id="A0A2P5D7U7"/>
<keyword evidence="1" id="KW-0812">Transmembrane</keyword>
<proteinExistence type="predicted"/>
<feature type="transmembrane region" description="Helical" evidence="1">
    <location>
        <begin position="14"/>
        <end position="35"/>
    </location>
</feature>
<gene>
    <name evidence="2" type="ORF">PanWU01x14_088110</name>
</gene>
<organism evidence="2 3">
    <name type="scientific">Parasponia andersonii</name>
    <name type="common">Sponia andersonii</name>
    <dbReference type="NCBI Taxonomy" id="3476"/>
    <lineage>
        <taxon>Eukaryota</taxon>
        <taxon>Viridiplantae</taxon>
        <taxon>Streptophyta</taxon>
        <taxon>Embryophyta</taxon>
        <taxon>Tracheophyta</taxon>
        <taxon>Spermatophyta</taxon>
        <taxon>Magnoliopsida</taxon>
        <taxon>eudicotyledons</taxon>
        <taxon>Gunneridae</taxon>
        <taxon>Pentapetalae</taxon>
        <taxon>rosids</taxon>
        <taxon>fabids</taxon>
        <taxon>Rosales</taxon>
        <taxon>Cannabaceae</taxon>
        <taxon>Parasponia</taxon>
    </lineage>
</organism>
<protein>
    <submittedName>
        <fullName evidence="2">Uncharacterized protein</fullName>
    </submittedName>
</protein>
<keyword evidence="1" id="KW-1133">Transmembrane helix</keyword>
<evidence type="ECO:0000313" key="2">
    <source>
        <dbReference type="EMBL" id="PON69370.1"/>
    </source>
</evidence>
<accession>A0A2P5D7U7</accession>